<accession>A0A699KHN7</accession>
<dbReference type="AlphaFoldDB" id="A0A699KHN7"/>
<protein>
    <recommendedName>
        <fullName evidence="2">Reverse transcriptase domain-containing protein</fullName>
    </recommendedName>
</protein>
<name>A0A699KHN7_TANCI</name>
<reference evidence="1" key="1">
    <citation type="journal article" date="2019" name="Sci. Rep.">
        <title>Draft genome of Tanacetum cinerariifolium, the natural source of mosquito coil.</title>
        <authorList>
            <person name="Yamashiro T."/>
            <person name="Shiraishi A."/>
            <person name="Satake H."/>
            <person name="Nakayama K."/>
        </authorList>
    </citation>
    <scope>NUCLEOTIDE SEQUENCE</scope>
</reference>
<organism evidence="1">
    <name type="scientific">Tanacetum cinerariifolium</name>
    <name type="common">Dalmatian daisy</name>
    <name type="synonym">Chrysanthemum cinerariifolium</name>
    <dbReference type="NCBI Taxonomy" id="118510"/>
    <lineage>
        <taxon>Eukaryota</taxon>
        <taxon>Viridiplantae</taxon>
        <taxon>Streptophyta</taxon>
        <taxon>Embryophyta</taxon>
        <taxon>Tracheophyta</taxon>
        <taxon>Spermatophyta</taxon>
        <taxon>Magnoliopsida</taxon>
        <taxon>eudicotyledons</taxon>
        <taxon>Gunneridae</taxon>
        <taxon>Pentapetalae</taxon>
        <taxon>asterids</taxon>
        <taxon>campanulids</taxon>
        <taxon>Asterales</taxon>
        <taxon>Asteraceae</taxon>
        <taxon>Asteroideae</taxon>
        <taxon>Anthemideae</taxon>
        <taxon>Anthemidinae</taxon>
        <taxon>Tanacetum</taxon>
    </lineage>
</organism>
<sequence length="214" mass="24750">MNDSMIELRKTFQSWLQQQVVNLYSYTPEPSHYRKILIYYDNDDEEESSTPLRDIIISELPSCIAITPVLSTKEPKDSLIIKDEHLDTIPEKKSDEFIKFSVENLVPSPSESEDISDGRFEENFKIFSNPLSDEEIISTKIDPHHFNAESNLIESLLNRDNLIVSFPKFVSLLEELSGKLAHIDLISPQIDETDFDPEEEIHFVKRLLYDNSSL</sequence>
<evidence type="ECO:0008006" key="2">
    <source>
        <dbReference type="Google" id="ProtNLM"/>
    </source>
</evidence>
<dbReference type="EMBL" id="BKCJ010519808">
    <property type="protein sequence ID" value="GFA94721.1"/>
    <property type="molecule type" value="Genomic_DNA"/>
</dbReference>
<evidence type="ECO:0000313" key="1">
    <source>
        <dbReference type="EMBL" id="GFA94721.1"/>
    </source>
</evidence>
<proteinExistence type="predicted"/>
<gene>
    <name evidence="1" type="ORF">Tci_666693</name>
</gene>
<comment type="caution">
    <text evidence="1">The sequence shown here is derived from an EMBL/GenBank/DDBJ whole genome shotgun (WGS) entry which is preliminary data.</text>
</comment>